<gene>
    <name evidence="2" type="ORF">AK812_SmicGene28915</name>
</gene>
<comment type="caution">
    <text evidence="2">The sequence shown here is derived from an EMBL/GenBank/DDBJ whole genome shotgun (WGS) entry which is preliminary data.</text>
</comment>
<evidence type="ECO:0000313" key="3">
    <source>
        <dbReference type="Proteomes" id="UP000186817"/>
    </source>
</evidence>
<dbReference type="OMA" id="ASAWHHI"/>
<feature type="transmembrane region" description="Helical" evidence="1">
    <location>
        <begin position="303"/>
        <end position="324"/>
    </location>
</feature>
<dbReference type="Proteomes" id="UP000186817">
    <property type="component" value="Unassembled WGS sequence"/>
</dbReference>
<feature type="transmembrane region" description="Helical" evidence="1">
    <location>
        <begin position="238"/>
        <end position="259"/>
    </location>
</feature>
<keyword evidence="1" id="KW-1133">Transmembrane helix</keyword>
<dbReference type="AlphaFoldDB" id="A0A1Q9D352"/>
<keyword evidence="3" id="KW-1185">Reference proteome</keyword>
<feature type="transmembrane region" description="Helical" evidence="1">
    <location>
        <begin position="80"/>
        <end position="102"/>
    </location>
</feature>
<evidence type="ECO:0000256" key="1">
    <source>
        <dbReference type="SAM" id="Phobius"/>
    </source>
</evidence>
<dbReference type="OrthoDB" id="434424at2759"/>
<evidence type="ECO:0000313" key="2">
    <source>
        <dbReference type="EMBL" id="OLP89597.1"/>
    </source>
</evidence>
<proteinExistence type="predicted"/>
<organism evidence="2 3">
    <name type="scientific">Symbiodinium microadriaticum</name>
    <name type="common">Dinoflagellate</name>
    <name type="synonym">Zooxanthella microadriatica</name>
    <dbReference type="NCBI Taxonomy" id="2951"/>
    <lineage>
        <taxon>Eukaryota</taxon>
        <taxon>Sar</taxon>
        <taxon>Alveolata</taxon>
        <taxon>Dinophyceae</taxon>
        <taxon>Suessiales</taxon>
        <taxon>Symbiodiniaceae</taxon>
        <taxon>Symbiodinium</taxon>
    </lineage>
</organism>
<dbReference type="InterPro" id="IPR006750">
    <property type="entry name" value="YdcZ"/>
</dbReference>
<dbReference type="Pfam" id="PF04657">
    <property type="entry name" value="DMT_YdcZ"/>
    <property type="match status" value="1"/>
</dbReference>
<reference evidence="2 3" key="1">
    <citation type="submission" date="2016-02" db="EMBL/GenBank/DDBJ databases">
        <title>Genome analysis of coral dinoflagellate symbionts highlights evolutionary adaptations to a symbiotic lifestyle.</title>
        <authorList>
            <person name="Aranda M."/>
            <person name="Li Y."/>
            <person name="Liew Y.J."/>
            <person name="Baumgarten S."/>
            <person name="Simakov O."/>
            <person name="Wilson M."/>
            <person name="Piel J."/>
            <person name="Ashoor H."/>
            <person name="Bougouffa S."/>
            <person name="Bajic V.B."/>
            <person name="Ryu T."/>
            <person name="Ravasi T."/>
            <person name="Bayer T."/>
            <person name="Micklem G."/>
            <person name="Kim H."/>
            <person name="Bhak J."/>
            <person name="Lajeunesse T.C."/>
            <person name="Voolstra C.R."/>
        </authorList>
    </citation>
    <scope>NUCLEOTIDE SEQUENCE [LARGE SCALE GENOMIC DNA]</scope>
    <source>
        <strain evidence="2 3">CCMP2467</strain>
    </source>
</reference>
<feature type="transmembrane region" description="Helical" evidence="1">
    <location>
        <begin position="139"/>
        <end position="158"/>
    </location>
</feature>
<feature type="transmembrane region" description="Helical" evidence="1">
    <location>
        <begin position="45"/>
        <end position="68"/>
    </location>
</feature>
<dbReference type="EMBL" id="LSRX01000752">
    <property type="protein sequence ID" value="OLP89597.1"/>
    <property type="molecule type" value="Genomic_DNA"/>
</dbReference>
<sequence>MKALNAGLVLQSSPNGSAADVFAKMKASAATFGQDYVAASAWHHILLYLWSVAVGASVAACGVFSLRLNGHVQPGRSEYHAIYIATIAIAIGGLLLLPSALMNKEPWGRPRSRYSLLGGVMIVAEFVTVPAFRHLGVQIVLLAMLSGMLAGGMVFDCASRKFRLSEPRRIVGFSIVLIAVVLNYGGDILFPKAGAEVKEFTAESFMWVIISFFCGIGYALMAKCNSQLALELGSASRATVVCAVVVVICRIPLMWWIYFGKGIHPELFVSDWPWWLLASAQSALYNGSLAVLPGLLGYTVNYIVMLVGKLAFSAVIDAAGWTGHVVKMDLSRLLSMLLVMVGVLIFTVKSWTEVARGMAGYESEEDKKSEEDFDLVQVVDAVCSDHEDHEDIQVSLCFNPCALQHQLCQEDTDMTR</sequence>
<feature type="transmembrane region" description="Helical" evidence="1">
    <location>
        <begin position="205"/>
        <end position="226"/>
    </location>
</feature>
<keyword evidence="1" id="KW-0472">Membrane</keyword>
<feature type="transmembrane region" description="Helical" evidence="1">
    <location>
        <begin position="274"/>
        <end position="296"/>
    </location>
</feature>
<feature type="transmembrane region" description="Helical" evidence="1">
    <location>
        <begin position="330"/>
        <end position="348"/>
    </location>
</feature>
<name>A0A1Q9D352_SYMMI</name>
<feature type="transmembrane region" description="Helical" evidence="1">
    <location>
        <begin position="114"/>
        <end position="133"/>
    </location>
</feature>
<keyword evidence="1" id="KW-0812">Transmembrane</keyword>
<feature type="transmembrane region" description="Helical" evidence="1">
    <location>
        <begin position="170"/>
        <end position="190"/>
    </location>
</feature>
<accession>A0A1Q9D352</accession>
<protein>
    <recommendedName>
        <fullName evidence="4">EamA domain-containing protein</fullName>
    </recommendedName>
</protein>
<evidence type="ECO:0008006" key="4">
    <source>
        <dbReference type="Google" id="ProtNLM"/>
    </source>
</evidence>